<keyword evidence="6" id="KW-1185">Reference proteome</keyword>
<reference evidence="3" key="1">
    <citation type="submission" date="2019-03" db="EMBL/GenBank/DDBJ databases">
        <title>Whole genome sequencing of Borrelia miyamotoi strains isolated at the Russian territory.</title>
        <authorList>
            <person name="Kuleshov K.V."/>
            <person name="Platonov A.E."/>
            <person name="Goptar I.A."/>
            <person name="Shipulin G.A."/>
            <person name="Markelov M.L."/>
            <person name="Koetsveld J."/>
            <person name="Kolyasnikova N.M."/>
            <person name="Sarksyan D.S."/>
            <person name="Toporkova M.G."/>
            <person name="Hovius J.W."/>
        </authorList>
    </citation>
    <scope>NUCLEOTIDE SEQUENCE</scope>
    <source>
        <strain evidence="4">Yekat-18</strain>
        <strain evidence="3">Yekat-19</strain>
        <strain evidence="2">Yekat-21</strain>
        <strain evidence="1">Yekat-31</strain>
        <plasmid evidence="3">unnamed</plasmid>
    </source>
</reference>
<evidence type="ECO:0000313" key="1">
    <source>
        <dbReference type="EMBL" id="QBK63987.1"/>
    </source>
</evidence>
<keyword evidence="3" id="KW-0614">Plasmid</keyword>
<evidence type="ECO:0000313" key="3">
    <source>
        <dbReference type="EMBL" id="QBK66512.1"/>
    </source>
</evidence>
<geneLocation type="plasmid" evidence="5 6">
    <name>pYekat-1-cp30-4</name>
</geneLocation>
<evidence type="ECO:0000313" key="2">
    <source>
        <dbReference type="EMBL" id="QBK65263.1"/>
    </source>
</evidence>
<dbReference type="EMBL" id="CP036773">
    <property type="protein sequence ID" value="QBK63987.1"/>
    <property type="molecule type" value="Genomic_DNA"/>
</dbReference>
<organism evidence="3">
    <name type="scientific">Borrelia miyamotoi</name>
    <dbReference type="NCBI Taxonomy" id="47466"/>
    <lineage>
        <taxon>Bacteria</taxon>
        <taxon>Pseudomonadati</taxon>
        <taxon>Spirochaetota</taxon>
        <taxon>Spirochaetia</taxon>
        <taxon>Spirochaetales</taxon>
        <taxon>Borreliaceae</taxon>
        <taxon>Borrelia</taxon>
    </lineage>
</organism>
<dbReference type="RefSeq" id="WP_099590904.1">
    <property type="nucleotide sequence ID" value="NZ_CP036773.1"/>
</dbReference>
<geneLocation type="plasmid" evidence="3">
    <name>unnamed</name>
</geneLocation>
<name>A0A481YI19_9SPIR</name>
<reference evidence="5" key="2">
    <citation type="submission" date="2022-12" db="EMBL/GenBank/DDBJ databases">
        <title>B. miyamotoi WGS.</title>
        <authorList>
            <person name="Gabriele M."/>
            <person name="Kuleshov K.V."/>
            <person name="Hepner S."/>
            <person name="Hoornstra D."/>
            <person name="Hovius J.W."/>
            <person name="Platonov A.E."/>
            <person name="Fingerle V."/>
            <person name="Strube C."/>
        </authorList>
    </citation>
    <scope>NUCLEOTIDE SEQUENCE</scope>
    <source>
        <strain evidence="5">Yekat-1</strain>
        <plasmid evidence="5">pYekat-1-cp30-4</plasmid>
    </source>
</reference>
<gene>
    <name evidence="5" type="ORF">CNO13_07485</name>
    <name evidence="1" type="ORF">EZU68_06325</name>
    <name evidence="2" type="ORF">EZU69_06230</name>
    <name evidence="3" type="ORF">EZU70_06195</name>
    <name evidence="4" type="ORF">EZU71_06245</name>
</gene>
<dbReference type="Proteomes" id="UP000230633">
    <property type="component" value="Plasmid pYekat-1-cp30-4"/>
</dbReference>
<dbReference type="EMBL" id="CP037096">
    <property type="protein sequence ID" value="QBK66512.1"/>
    <property type="molecule type" value="Genomic_DNA"/>
</dbReference>
<sequence>MDIDIELEIGWFDVRSSIARIHELGSDKLPIRKHLNEVASSSEFKEYINTPYLQNEFDKGIEVGMKALGELFINFYKDYVLSGKITPKLKQSTIATKRAKGRAYPATPLIDTGLMLETIEARINT</sequence>
<evidence type="ECO:0000313" key="4">
    <source>
        <dbReference type="EMBL" id="QBL99439.1"/>
    </source>
</evidence>
<dbReference type="EMBL" id="CP117153">
    <property type="protein sequence ID" value="WDE71833.1"/>
    <property type="molecule type" value="Genomic_DNA"/>
</dbReference>
<dbReference type="EMBL" id="CP037513">
    <property type="protein sequence ID" value="QBL99439.1"/>
    <property type="molecule type" value="Genomic_DNA"/>
</dbReference>
<dbReference type="EMBL" id="CP036955">
    <property type="protein sequence ID" value="QBK65263.1"/>
    <property type="molecule type" value="Genomic_DNA"/>
</dbReference>
<dbReference type="AlphaFoldDB" id="A0A481YI19"/>
<proteinExistence type="predicted"/>
<protein>
    <submittedName>
        <fullName evidence="3">Uncharacterized protein</fullName>
    </submittedName>
</protein>
<evidence type="ECO:0000313" key="6">
    <source>
        <dbReference type="Proteomes" id="UP000230633"/>
    </source>
</evidence>
<accession>A0A481YI19</accession>
<evidence type="ECO:0000313" key="5">
    <source>
        <dbReference type="EMBL" id="WDE71833.1"/>
    </source>
</evidence>